<protein>
    <submittedName>
        <fullName evidence="2">Uncharacterized protein</fullName>
    </submittedName>
</protein>
<feature type="region of interest" description="Disordered" evidence="1">
    <location>
        <begin position="37"/>
        <end position="59"/>
    </location>
</feature>
<comment type="caution">
    <text evidence="2">The sequence shown here is derived from an EMBL/GenBank/DDBJ whole genome shotgun (WGS) entry which is preliminary data.</text>
</comment>
<feature type="compositionally biased region" description="Basic and acidic residues" evidence="1">
    <location>
        <begin position="50"/>
        <end position="59"/>
    </location>
</feature>
<sequence length="59" mass="6447">MKKFIALASLLVCLTGCWDKEQKVVCDAACRAERSGEADFPKLDTSAPESFKKAPEKGQ</sequence>
<organism evidence="2 3">
    <name type="scientific">Pseudomonas frederiksbergensis</name>
    <dbReference type="NCBI Taxonomy" id="104087"/>
    <lineage>
        <taxon>Bacteria</taxon>
        <taxon>Pseudomonadati</taxon>
        <taxon>Pseudomonadota</taxon>
        <taxon>Gammaproteobacteria</taxon>
        <taxon>Pseudomonadales</taxon>
        <taxon>Pseudomonadaceae</taxon>
        <taxon>Pseudomonas</taxon>
    </lineage>
</organism>
<dbReference type="RefSeq" id="WP_123514102.1">
    <property type="nucleotide sequence ID" value="NZ_MOBQ01000033.1"/>
</dbReference>
<dbReference type="OrthoDB" id="6892990at2"/>
<evidence type="ECO:0000313" key="3">
    <source>
        <dbReference type="Proteomes" id="UP000285349"/>
    </source>
</evidence>
<reference evidence="2 3" key="1">
    <citation type="submission" date="2016-10" db="EMBL/GenBank/DDBJ databases">
        <title>Comparative genome analysis of multiple Pseudomonas spp. focuses on biocontrol and plant growth promoting traits.</title>
        <authorList>
            <person name="Tao X.-Y."/>
            <person name="Taylor C.G."/>
        </authorList>
    </citation>
    <scope>NUCLEOTIDE SEQUENCE [LARGE SCALE GENOMIC DNA]</scope>
    <source>
        <strain evidence="2 3">37A10</strain>
    </source>
</reference>
<name>A0A423JUN3_9PSED</name>
<proteinExistence type="predicted"/>
<accession>A0A423JUN3</accession>
<dbReference type="AlphaFoldDB" id="A0A423JUN3"/>
<dbReference type="EMBL" id="MOBQ01000033">
    <property type="protein sequence ID" value="RON41377.1"/>
    <property type="molecule type" value="Genomic_DNA"/>
</dbReference>
<evidence type="ECO:0000256" key="1">
    <source>
        <dbReference type="SAM" id="MobiDB-lite"/>
    </source>
</evidence>
<evidence type="ECO:0000313" key="2">
    <source>
        <dbReference type="EMBL" id="RON41377.1"/>
    </source>
</evidence>
<gene>
    <name evidence="2" type="ORF">BK666_24540</name>
</gene>
<dbReference type="Proteomes" id="UP000285349">
    <property type="component" value="Unassembled WGS sequence"/>
</dbReference>